<reference evidence="1 2" key="1">
    <citation type="submission" date="2019-05" db="EMBL/GenBank/DDBJ databases">
        <title>Draft genome sequence of Nonomuraea turkmeniaca DSM 43926.</title>
        <authorList>
            <person name="Saricaoglu S."/>
            <person name="Isik K."/>
        </authorList>
    </citation>
    <scope>NUCLEOTIDE SEQUENCE [LARGE SCALE GENOMIC DNA]</scope>
    <source>
        <strain evidence="1 2">DSM 43926</strain>
    </source>
</reference>
<evidence type="ECO:0000313" key="1">
    <source>
        <dbReference type="EMBL" id="TMR22974.1"/>
    </source>
</evidence>
<organism evidence="1 2">
    <name type="scientific">Nonomuraea turkmeniaca</name>
    <dbReference type="NCBI Taxonomy" id="103838"/>
    <lineage>
        <taxon>Bacteria</taxon>
        <taxon>Bacillati</taxon>
        <taxon>Actinomycetota</taxon>
        <taxon>Actinomycetes</taxon>
        <taxon>Streptosporangiales</taxon>
        <taxon>Streptosporangiaceae</taxon>
        <taxon>Nonomuraea</taxon>
    </lineage>
</organism>
<comment type="caution">
    <text evidence="1">The sequence shown here is derived from an EMBL/GenBank/DDBJ whole genome shotgun (WGS) entry which is preliminary data.</text>
</comment>
<sequence length="75" mass="8059">MRARPEEELEGIDVMRAVTRPLSEVAEPSFLVRQAGGDAYDSVTGVMPGDGRVKSHGHPIRVVVGTEQVTEQVTG</sequence>
<evidence type="ECO:0000313" key="2">
    <source>
        <dbReference type="Proteomes" id="UP000309128"/>
    </source>
</evidence>
<dbReference type="EMBL" id="VCKY01000023">
    <property type="protein sequence ID" value="TMR22974.1"/>
    <property type="molecule type" value="Genomic_DNA"/>
</dbReference>
<name>A0A5S4FRH5_9ACTN</name>
<dbReference type="AlphaFoldDB" id="A0A5S4FRH5"/>
<dbReference type="OrthoDB" id="3528236at2"/>
<keyword evidence="2" id="KW-1185">Reference proteome</keyword>
<protein>
    <submittedName>
        <fullName evidence="1">Uncharacterized protein</fullName>
    </submittedName>
</protein>
<gene>
    <name evidence="1" type="ORF">ETD86_09530</name>
</gene>
<proteinExistence type="predicted"/>
<dbReference type="Proteomes" id="UP000309128">
    <property type="component" value="Unassembled WGS sequence"/>
</dbReference>
<accession>A0A5S4FRH5</accession>
<dbReference type="RefSeq" id="WP_138665743.1">
    <property type="nucleotide sequence ID" value="NZ_VCKY01000023.1"/>
</dbReference>